<gene>
    <name evidence="1" type="ORF">OHB29_03380</name>
</gene>
<evidence type="ECO:0000313" key="2">
    <source>
        <dbReference type="Proteomes" id="UP001341259"/>
    </source>
</evidence>
<keyword evidence="2" id="KW-1185">Reference proteome</keyword>
<organism evidence="1 2">
    <name type="scientific">Streptomyces violaceus</name>
    <name type="common">Streptomyces venezuelae</name>
    <dbReference type="NCBI Taxonomy" id="1936"/>
    <lineage>
        <taxon>Bacteria</taxon>
        <taxon>Bacillati</taxon>
        <taxon>Actinomycetota</taxon>
        <taxon>Actinomycetes</taxon>
        <taxon>Kitasatosporales</taxon>
        <taxon>Streptomycetaceae</taxon>
        <taxon>Streptomyces</taxon>
    </lineage>
</organism>
<dbReference type="RefSeq" id="WP_328336566.1">
    <property type="nucleotide sequence ID" value="NZ_CP107906.1"/>
</dbReference>
<name>A0ABZ1NKA1_STRVL</name>
<protein>
    <submittedName>
        <fullName evidence="1">Uncharacterized protein</fullName>
    </submittedName>
</protein>
<dbReference type="Proteomes" id="UP001341259">
    <property type="component" value="Chromosome"/>
</dbReference>
<evidence type="ECO:0000313" key="1">
    <source>
        <dbReference type="EMBL" id="WUG92138.1"/>
    </source>
</evidence>
<accession>A0ABZ1NKA1</accession>
<dbReference type="EMBL" id="CP107906">
    <property type="protein sequence ID" value="WUG92138.1"/>
    <property type="molecule type" value="Genomic_DNA"/>
</dbReference>
<reference evidence="1 2" key="1">
    <citation type="submission" date="2022-10" db="EMBL/GenBank/DDBJ databases">
        <title>The complete genomes of actinobacterial strains from the NBC collection.</title>
        <authorList>
            <person name="Joergensen T.S."/>
            <person name="Alvarez Arevalo M."/>
            <person name="Sterndorff E.B."/>
            <person name="Faurdal D."/>
            <person name="Vuksanovic O."/>
            <person name="Mourched A.-S."/>
            <person name="Charusanti P."/>
            <person name="Shaw S."/>
            <person name="Blin K."/>
            <person name="Weber T."/>
        </authorList>
    </citation>
    <scope>NUCLEOTIDE SEQUENCE [LARGE SCALE GENOMIC DNA]</scope>
    <source>
        <strain evidence="1 2">NBC_00456</strain>
    </source>
</reference>
<sequence>MTDYTQAIKNQAVAMSGQNVVVNLVGGQSLTGTLSYATTEAHYSVNYPDVLTVTVSTKAHTVRLDHVSSIGQG</sequence>
<proteinExistence type="predicted"/>